<evidence type="ECO:0000313" key="2">
    <source>
        <dbReference type="Proteomes" id="UP000664940"/>
    </source>
</evidence>
<reference evidence="1 2" key="1">
    <citation type="journal article" date="2020" name="Nature">
        <title>Six reference-quality genomes reveal evolution of bat adaptations.</title>
        <authorList>
            <person name="Jebb D."/>
            <person name="Huang Z."/>
            <person name="Pippel M."/>
            <person name="Hughes G.M."/>
            <person name="Lavrichenko K."/>
            <person name="Devanna P."/>
            <person name="Winkler S."/>
            <person name="Jermiin L.S."/>
            <person name="Skirmuntt E.C."/>
            <person name="Katzourakis A."/>
            <person name="Burkitt-Gray L."/>
            <person name="Ray D.A."/>
            <person name="Sullivan K.A.M."/>
            <person name="Roscito J.G."/>
            <person name="Kirilenko B.M."/>
            <person name="Davalos L.M."/>
            <person name="Corthals A.P."/>
            <person name="Power M.L."/>
            <person name="Jones G."/>
            <person name="Ransome R.D."/>
            <person name="Dechmann D.K.N."/>
            <person name="Locatelli A.G."/>
            <person name="Puechmaille S.J."/>
            <person name="Fedrigo O."/>
            <person name="Jarvis E.D."/>
            <person name="Hiller M."/>
            <person name="Vernes S.C."/>
            <person name="Myers E.W."/>
            <person name="Teeling E.C."/>
        </authorList>
    </citation>
    <scope>NUCLEOTIDE SEQUENCE [LARGE SCALE GENOMIC DNA]</scope>
    <source>
        <strain evidence="1">Bat1K_MPI-CBG_1</strain>
    </source>
</reference>
<accession>A0A834EAD8</accession>
<dbReference type="Proteomes" id="UP000664940">
    <property type="component" value="Unassembled WGS sequence"/>
</dbReference>
<organism evidence="1 2">
    <name type="scientific">Phyllostomus discolor</name>
    <name type="common">pale spear-nosed bat</name>
    <dbReference type="NCBI Taxonomy" id="89673"/>
    <lineage>
        <taxon>Eukaryota</taxon>
        <taxon>Metazoa</taxon>
        <taxon>Chordata</taxon>
        <taxon>Craniata</taxon>
        <taxon>Vertebrata</taxon>
        <taxon>Euteleostomi</taxon>
        <taxon>Mammalia</taxon>
        <taxon>Eutheria</taxon>
        <taxon>Laurasiatheria</taxon>
        <taxon>Chiroptera</taxon>
        <taxon>Yangochiroptera</taxon>
        <taxon>Phyllostomidae</taxon>
        <taxon>Phyllostominae</taxon>
        <taxon>Phyllostomus</taxon>
    </lineage>
</organism>
<gene>
    <name evidence="1" type="ORF">HJG60_010977</name>
</gene>
<dbReference type="EMBL" id="JABVXQ010000005">
    <property type="protein sequence ID" value="KAF6109774.1"/>
    <property type="molecule type" value="Genomic_DNA"/>
</dbReference>
<dbReference type="AlphaFoldDB" id="A0A834EAD8"/>
<protein>
    <submittedName>
        <fullName evidence="1">Uncharacterized protein</fullName>
    </submittedName>
</protein>
<name>A0A834EAD8_9CHIR</name>
<sequence length="217" mass="24234">MHTSVSVHVCVSVPFCLFLRMPIRMHLSISAWARPCWRMSLHLCICGPGSTCFCWPRTAPLCSLCALSRASVPACVSCTCVRLSMDMCQWVAVPICWCTSGCARLPARYSFRMQAQLHQGEQCQVFTLVFPVWLEPPDTHVPLLGVKGALFPCPQTRPGLGASGGPAYPWELIYLSFLFFLTSFPFFHSSSLPFFSPFFPSLLATYLKRLGRGLLWA</sequence>
<proteinExistence type="predicted"/>
<evidence type="ECO:0000313" key="1">
    <source>
        <dbReference type="EMBL" id="KAF6109774.1"/>
    </source>
</evidence>
<comment type="caution">
    <text evidence="1">The sequence shown here is derived from an EMBL/GenBank/DDBJ whole genome shotgun (WGS) entry which is preliminary data.</text>
</comment>